<evidence type="ECO:0000313" key="2">
    <source>
        <dbReference type="Proteomes" id="UP000729701"/>
    </source>
</evidence>
<dbReference type="EMBL" id="JAHHGZ010000022">
    <property type="protein sequence ID" value="MBW4669597.1"/>
    <property type="molecule type" value="Genomic_DNA"/>
</dbReference>
<sequence>MRSSACCHVTGLLILGGMIGLNEGRRKREEGRRKKEVFRWGLGLQLKTDSLNPVGVLNPQRG</sequence>
<protein>
    <submittedName>
        <fullName evidence="1">Uncharacterized protein</fullName>
    </submittedName>
</protein>
<proteinExistence type="predicted"/>
<gene>
    <name evidence="1" type="ORF">KME60_19830</name>
</gene>
<dbReference type="AlphaFoldDB" id="A0A951UUA6"/>
<dbReference type="Proteomes" id="UP000729701">
    <property type="component" value="Unassembled WGS sequence"/>
</dbReference>
<evidence type="ECO:0000313" key="1">
    <source>
        <dbReference type="EMBL" id="MBW4669597.1"/>
    </source>
</evidence>
<name>A0A951UUA6_9CYAN</name>
<reference evidence="1" key="2">
    <citation type="journal article" date="2022" name="Microbiol. Resour. Announc.">
        <title>Metagenome Sequencing to Explore Phylogenomics of Terrestrial Cyanobacteria.</title>
        <authorList>
            <person name="Ward R.D."/>
            <person name="Stajich J.E."/>
            <person name="Johansen J.R."/>
            <person name="Huntemann M."/>
            <person name="Clum A."/>
            <person name="Foster B."/>
            <person name="Foster B."/>
            <person name="Roux S."/>
            <person name="Palaniappan K."/>
            <person name="Varghese N."/>
            <person name="Mukherjee S."/>
            <person name="Reddy T.B.K."/>
            <person name="Daum C."/>
            <person name="Copeland A."/>
            <person name="Chen I.A."/>
            <person name="Ivanova N.N."/>
            <person name="Kyrpides N.C."/>
            <person name="Shapiro N."/>
            <person name="Eloe-Fadrosh E.A."/>
            <person name="Pietrasiak N."/>
        </authorList>
    </citation>
    <scope>NUCLEOTIDE SEQUENCE</scope>
    <source>
        <strain evidence="1">GSE-NOS-MK-12-04C</strain>
    </source>
</reference>
<accession>A0A951UUA6</accession>
<reference evidence="1" key="1">
    <citation type="submission" date="2021-05" db="EMBL/GenBank/DDBJ databases">
        <authorList>
            <person name="Pietrasiak N."/>
            <person name="Ward R."/>
            <person name="Stajich J.E."/>
            <person name="Kurbessoian T."/>
        </authorList>
    </citation>
    <scope>NUCLEOTIDE SEQUENCE</scope>
    <source>
        <strain evidence="1">GSE-NOS-MK-12-04C</strain>
    </source>
</reference>
<comment type="caution">
    <text evidence="1">The sequence shown here is derived from an EMBL/GenBank/DDBJ whole genome shotgun (WGS) entry which is preliminary data.</text>
</comment>
<organism evidence="1 2">
    <name type="scientific">Cyanomargarita calcarea GSE-NOS-MK-12-04C</name>
    <dbReference type="NCBI Taxonomy" id="2839659"/>
    <lineage>
        <taxon>Bacteria</taxon>
        <taxon>Bacillati</taxon>
        <taxon>Cyanobacteriota</taxon>
        <taxon>Cyanophyceae</taxon>
        <taxon>Nostocales</taxon>
        <taxon>Cyanomargaritaceae</taxon>
        <taxon>Cyanomargarita</taxon>
    </lineage>
</organism>